<gene>
    <name evidence="1" type="ORF">QAD02_010528</name>
</gene>
<sequence>MPQCERKVQQLKTTSTDSIKFTSAPDKMLQVEDSSSHRNRLSDQEIISLAGVETDSGSLKFSWKNFSQETLGHWGTYKLLTIETCASNESKAQTLTFFVKMTKRGDSPLVFDKEAKFHHDLAPLMLQNYRSEPWAPKCFLARDDLLVMEDLKSQGFKIVSNPLSIEQMRSAVATIARLHSCSILLVSDIDKLLSRLDQTFLEGGTWESMDSSRALWLKVGMRTTEYIASELSLDSDCISKAYDMDLEKLEPKDGEPNALSHRDLWPNNIMFREKNGKTDCRLVDFQLSTFTSYVVDLLEFIYINADKSTREIYETELIIHYHEKLMEQLKRHDYQGKEIPLEKVQRDYDDKKVCGLVGAVQCLPISLLNKELSSEFSKPGNFEYHSRVDRTEFVKKVMRVDESYRRRIEGAVRDLVEYMQDRV</sequence>
<dbReference type="EMBL" id="CM056742">
    <property type="protein sequence ID" value="KAJ8674742.1"/>
    <property type="molecule type" value="Genomic_DNA"/>
</dbReference>
<evidence type="ECO:0000313" key="1">
    <source>
        <dbReference type="EMBL" id="KAJ8674742.1"/>
    </source>
</evidence>
<protein>
    <submittedName>
        <fullName evidence="1">Uncharacterized protein</fullName>
    </submittedName>
</protein>
<reference evidence="1" key="1">
    <citation type="submission" date="2023-04" db="EMBL/GenBank/DDBJ databases">
        <title>A chromosome-level genome assembly of the parasitoid wasp Eretmocerus hayati.</title>
        <authorList>
            <person name="Zhong Y."/>
            <person name="Liu S."/>
            <person name="Liu Y."/>
        </authorList>
    </citation>
    <scope>NUCLEOTIDE SEQUENCE</scope>
    <source>
        <strain evidence="1">ZJU_SS_LIU_2023</strain>
    </source>
</reference>
<evidence type="ECO:0000313" key="2">
    <source>
        <dbReference type="Proteomes" id="UP001239111"/>
    </source>
</evidence>
<proteinExistence type="predicted"/>
<name>A0ACC2NX00_9HYME</name>
<keyword evidence="2" id="KW-1185">Reference proteome</keyword>
<comment type="caution">
    <text evidence="1">The sequence shown here is derived from an EMBL/GenBank/DDBJ whole genome shotgun (WGS) entry which is preliminary data.</text>
</comment>
<organism evidence="1 2">
    <name type="scientific">Eretmocerus hayati</name>
    <dbReference type="NCBI Taxonomy" id="131215"/>
    <lineage>
        <taxon>Eukaryota</taxon>
        <taxon>Metazoa</taxon>
        <taxon>Ecdysozoa</taxon>
        <taxon>Arthropoda</taxon>
        <taxon>Hexapoda</taxon>
        <taxon>Insecta</taxon>
        <taxon>Pterygota</taxon>
        <taxon>Neoptera</taxon>
        <taxon>Endopterygota</taxon>
        <taxon>Hymenoptera</taxon>
        <taxon>Apocrita</taxon>
        <taxon>Proctotrupomorpha</taxon>
        <taxon>Chalcidoidea</taxon>
        <taxon>Aphelinidae</taxon>
        <taxon>Aphelininae</taxon>
        <taxon>Eretmocerus</taxon>
    </lineage>
</organism>
<dbReference type="Proteomes" id="UP001239111">
    <property type="component" value="Chromosome 2"/>
</dbReference>
<accession>A0ACC2NX00</accession>